<keyword evidence="11" id="KW-1185">Reference proteome</keyword>
<sequence>MLSSLFCVFSVLAVLTGLESVIPLHVERTFGWSTEGAGLIFLGLSVPIFLTPIIGKLHGRFGPHPLSIIGLVIITAAGLLLAMIRSHSVTLIALLVVYLVAIGTGITLVMTPEMAEISAFGEKKAKEEPEVFGQGATAQCCALMTIANSLGGVVGPVVIGHVKAASGWIPASITVGAFGALGLVVLVLLMAYDKSHGKEKVVTKQPPSRDEEKASVETKEEEET</sequence>
<evidence type="ECO:0000256" key="1">
    <source>
        <dbReference type="ARBA" id="ARBA00004141"/>
    </source>
</evidence>
<comment type="caution">
    <text evidence="10">The sequence shown here is derived from an EMBL/GenBank/DDBJ whole genome shotgun (WGS) entry which is preliminary data.</text>
</comment>
<feature type="chain" id="PRO_5045556325" description="Major facilitator superfamily (MFS) profile domain-containing protein" evidence="8">
    <location>
        <begin position="21"/>
        <end position="224"/>
    </location>
</feature>
<dbReference type="EMBL" id="JAVFKD010000002">
    <property type="protein sequence ID" value="KAK5996875.1"/>
    <property type="molecule type" value="Genomic_DNA"/>
</dbReference>
<feature type="compositionally biased region" description="Basic and acidic residues" evidence="6">
    <location>
        <begin position="197"/>
        <end position="218"/>
    </location>
</feature>
<evidence type="ECO:0000256" key="6">
    <source>
        <dbReference type="SAM" id="MobiDB-lite"/>
    </source>
</evidence>
<feature type="region of interest" description="Disordered" evidence="6">
    <location>
        <begin position="197"/>
        <end position="224"/>
    </location>
</feature>
<accession>A0ABR0SYP3</accession>
<evidence type="ECO:0000256" key="2">
    <source>
        <dbReference type="ARBA" id="ARBA00022448"/>
    </source>
</evidence>
<feature type="transmembrane region" description="Helical" evidence="7">
    <location>
        <begin position="66"/>
        <end position="84"/>
    </location>
</feature>
<feature type="signal peptide" evidence="8">
    <location>
        <begin position="1"/>
        <end position="20"/>
    </location>
</feature>
<keyword evidence="2" id="KW-0813">Transport</keyword>
<dbReference type="InterPro" id="IPR011701">
    <property type="entry name" value="MFS"/>
</dbReference>
<evidence type="ECO:0000256" key="8">
    <source>
        <dbReference type="SAM" id="SignalP"/>
    </source>
</evidence>
<name>A0ABR0SYP3_9HYPO</name>
<dbReference type="Proteomes" id="UP001338125">
    <property type="component" value="Unassembled WGS sequence"/>
</dbReference>
<keyword evidence="3 7" id="KW-0812">Transmembrane</keyword>
<feature type="domain" description="Major facilitator superfamily (MFS) profile" evidence="9">
    <location>
        <begin position="1"/>
        <end position="224"/>
    </location>
</feature>
<evidence type="ECO:0000256" key="3">
    <source>
        <dbReference type="ARBA" id="ARBA00022692"/>
    </source>
</evidence>
<organism evidence="10 11">
    <name type="scientific">Cladobotryum mycophilum</name>
    <dbReference type="NCBI Taxonomy" id="491253"/>
    <lineage>
        <taxon>Eukaryota</taxon>
        <taxon>Fungi</taxon>
        <taxon>Dikarya</taxon>
        <taxon>Ascomycota</taxon>
        <taxon>Pezizomycotina</taxon>
        <taxon>Sordariomycetes</taxon>
        <taxon>Hypocreomycetidae</taxon>
        <taxon>Hypocreales</taxon>
        <taxon>Hypocreaceae</taxon>
        <taxon>Cladobotryum</taxon>
    </lineage>
</organism>
<evidence type="ECO:0000256" key="4">
    <source>
        <dbReference type="ARBA" id="ARBA00022989"/>
    </source>
</evidence>
<keyword evidence="4 7" id="KW-1133">Transmembrane helix</keyword>
<keyword evidence="5 7" id="KW-0472">Membrane</keyword>
<dbReference type="PANTHER" id="PTHR23506">
    <property type="entry name" value="GH10249P"/>
    <property type="match status" value="1"/>
</dbReference>
<comment type="subcellular location">
    <subcellularLocation>
        <location evidence="1">Membrane</location>
        <topology evidence="1">Multi-pass membrane protein</topology>
    </subcellularLocation>
</comment>
<reference evidence="10 11" key="1">
    <citation type="submission" date="2024-01" db="EMBL/GenBank/DDBJ databases">
        <title>Complete genome of Cladobotryum mycophilum ATHUM6906.</title>
        <authorList>
            <person name="Christinaki A.C."/>
            <person name="Myridakis A.I."/>
            <person name="Kouvelis V.N."/>
        </authorList>
    </citation>
    <scope>NUCLEOTIDE SEQUENCE [LARGE SCALE GENOMIC DNA]</scope>
    <source>
        <strain evidence="10 11">ATHUM6906</strain>
    </source>
</reference>
<dbReference type="PANTHER" id="PTHR23506:SF23">
    <property type="entry name" value="GH10249P"/>
    <property type="match status" value="1"/>
</dbReference>
<dbReference type="InterPro" id="IPR036259">
    <property type="entry name" value="MFS_trans_sf"/>
</dbReference>
<gene>
    <name evidence="10" type="ORF">PT974_02222</name>
</gene>
<feature type="transmembrane region" description="Helical" evidence="7">
    <location>
        <begin position="36"/>
        <end position="54"/>
    </location>
</feature>
<evidence type="ECO:0000256" key="7">
    <source>
        <dbReference type="SAM" id="Phobius"/>
    </source>
</evidence>
<dbReference type="InterPro" id="IPR050930">
    <property type="entry name" value="MFS_Vesicular_Transporter"/>
</dbReference>
<protein>
    <recommendedName>
        <fullName evidence="9">Major facilitator superfamily (MFS) profile domain-containing protein</fullName>
    </recommendedName>
</protein>
<evidence type="ECO:0000313" key="10">
    <source>
        <dbReference type="EMBL" id="KAK5996875.1"/>
    </source>
</evidence>
<dbReference type="PROSITE" id="PS50850">
    <property type="entry name" value="MFS"/>
    <property type="match status" value="1"/>
</dbReference>
<dbReference type="Pfam" id="PF07690">
    <property type="entry name" value="MFS_1"/>
    <property type="match status" value="1"/>
</dbReference>
<dbReference type="Gene3D" id="1.20.1250.20">
    <property type="entry name" value="MFS general substrate transporter like domains"/>
    <property type="match status" value="1"/>
</dbReference>
<feature type="transmembrane region" description="Helical" evidence="7">
    <location>
        <begin position="90"/>
        <end position="110"/>
    </location>
</feature>
<evidence type="ECO:0000256" key="5">
    <source>
        <dbReference type="ARBA" id="ARBA00023136"/>
    </source>
</evidence>
<evidence type="ECO:0000259" key="9">
    <source>
        <dbReference type="PROSITE" id="PS50850"/>
    </source>
</evidence>
<dbReference type="InterPro" id="IPR020846">
    <property type="entry name" value="MFS_dom"/>
</dbReference>
<evidence type="ECO:0000313" key="11">
    <source>
        <dbReference type="Proteomes" id="UP001338125"/>
    </source>
</evidence>
<keyword evidence="8" id="KW-0732">Signal</keyword>
<dbReference type="SUPFAM" id="SSF103473">
    <property type="entry name" value="MFS general substrate transporter"/>
    <property type="match status" value="1"/>
</dbReference>
<feature type="transmembrane region" description="Helical" evidence="7">
    <location>
        <begin position="171"/>
        <end position="192"/>
    </location>
</feature>
<proteinExistence type="predicted"/>